<name>A0A7D9HT83_PARCT</name>
<dbReference type="PANTHER" id="PTHR33198">
    <property type="entry name" value="ANK_REP_REGION DOMAIN-CONTAINING PROTEIN-RELATED"/>
    <property type="match status" value="1"/>
</dbReference>
<reference evidence="1" key="1">
    <citation type="submission" date="2020-04" db="EMBL/GenBank/DDBJ databases">
        <authorList>
            <person name="Alioto T."/>
            <person name="Alioto T."/>
            <person name="Gomez Garrido J."/>
        </authorList>
    </citation>
    <scope>NUCLEOTIDE SEQUENCE</scope>
    <source>
        <strain evidence="1">A484AB</strain>
    </source>
</reference>
<protein>
    <submittedName>
        <fullName evidence="1">Uncharacterized protein</fullName>
    </submittedName>
</protein>
<proteinExistence type="predicted"/>
<evidence type="ECO:0000313" key="1">
    <source>
        <dbReference type="EMBL" id="CAB3993089.1"/>
    </source>
</evidence>
<dbReference type="AlphaFoldDB" id="A0A7D9HT83"/>
<evidence type="ECO:0000313" key="2">
    <source>
        <dbReference type="Proteomes" id="UP001152795"/>
    </source>
</evidence>
<dbReference type="OrthoDB" id="8039770at2759"/>
<dbReference type="EMBL" id="CACRXK020002182">
    <property type="protein sequence ID" value="CAB3993089.1"/>
    <property type="molecule type" value="Genomic_DNA"/>
</dbReference>
<gene>
    <name evidence="1" type="ORF">PACLA_8A024493</name>
</gene>
<comment type="caution">
    <text evidence="1">The sequence shown here is derived from an EMBL/GenBank/DDBJ whole genome shotgun (WGS) entry which is preliminary data.</text>
</comment>
<accession>A0A7D9HT83</accession>
<keyword evidence="2" id="KW-1185">Reference proteome</keyword>
<dbReference type="PANTHER" id="PTHR33198:SF20">
    <property type="entry name" value="RETROTRANSPOSON GAG DOMAIN-CONTAINING PROTEIN"/>
    <property type="match status" value="1"/>
</dbReference>
<dbReference type="Proteomes" id="UP001152795">
    <property type="component" value="Unassembled WGS sequence"/>
</dbReference>
<sequence>MVDQAEQQPQFHVNTQSVSIQPLPEFSPDAEIGSSLAAKWKLWIEDFEMFILASGITDPKRKRALLLYQAGQRVREIFRQQQDTGTESDYDTAKTKLQEYFEPEQNRRYAVYQFRQAKQEPQETLDQFHTRLRSLAQTCAFHDVDFEIEQQIITAGTSSRIRKRALRDPTCDLKSILLDGRRAEQSEYQARDIESKEQSTDGLHKVHTTPKRTTCRNCGGIYPHEGQCPAKGKQCRKCGKCNHFARGQSKFNSQN</sequence>
<organism evidence="1 2">
    <name type="scientific">Paramuricea clavata</name>
    <name type="common">Red gorgonian</name>
    <name type="synonym">Violescent sea-whip</name>
    <dbReference type="NCBI Taxonomy" id="317549"/>
    <lineage>
        <taxon>Eukaryota</taxon>
        <taxon>Metazoa</taxon>
        <taxon>Cnidaria</taxon>
        <taxon>Anthozoa</taxon>
        <taxon>Octocorallia</taxon>
        <taxon>Malacalcyonacea</taxon>
        <taxon>Plexauridae</taxon>
        <taxon>Paramuricea</taxon>
    </lineage>
</organism>